<reference evidence="4" key="1">
    <citation type="journal article" date="2019" name="Int. J. Syst. Evol. Microbiol.">
        <title>The Global Catalogue of Microorganisms (GCM) 10K type strain sequencing project: providing services to taxonomists for standard genome sequencing and annotation.</title>
        <authorList>
            <consortium name="The Broad Institute Genomics Platform"/>
            <consortium name="The Broad Institute Genome Sequencing Center for Infectious Disease"/>
            <person name="Wu L."/>
            <person name="Ma J."/>
        </authorList>
    </citation>
    <scope>NUCLEOTIDE SEQUENCE [LARGE SCALE GENOMIC DNA]</scope>
    <source>
        <strain evidence="4">JCM 17441</strain>
    </source>
</reference>
<evidence type="ECO:0000313" key="3">
    <source>
        <dbReference type="EMBL" id="GAA4245846.1"/>
    </source>
</evidence>
<gene>
    <name evidence="3" type="ORF">GCM10022255_014800</name>
</gene>
<keyword evidence="4" id="KW-1185">Reference proteome</keyword>
<dbReference type="InterPro" id="IPR020904">
    <property type="entry name" value="Sc_DH/Rdtase_CS"/>
</dbReference>
<dbReference type="PANTHER" id="PTHR42879">
    <property type="entry name" value="3-OXOACYL-(ACYL-CARRIER-PROTEIN) REDUCTASE"/>
    <property type="match status" value="1"/>
</dbReference>
<dbReference type="Pfam" id="PF13561">
    <property type="entry name" value="adh_short_C2"/>
    <property type="match status" value="1"/>
</dbReference>
<dbReference type="Gene3D" id="3.40.50.720">
    <property type="entry name" value="NAD(P)-binding Rossmann-like Domain"/>
    <property type="match status" value="2"/>
</dbReference>
<dbReference type="EMBL" id="BAABAT010000003">
    <property type="protein sequence ID" value="GAA4245846.1"/>
    <property type="molecule type" value="Genomic_DNA"/>
</dbReference>
<feature type="compositionally biased region" description="Gly residues" evidence="2">
    <location>
        <begin position="365"/>
        <end position="381"/>
    </location>
</feature>
<evidence type="ECO:0000256" key="1">
    <source>
        <dbReference type="ARBA" id="ARBA00006484"/>
    </source>
</evidence>
<dbReference type="RefSeq" id="WP_345122638.1">
    <property type="nucleotide sequence ID" value="NZ_BAABAT010000003.1"/>
</dbReference>
<proteinExistence type="inferred from homology"/>
<dbReference type="Proteomes" id="UP001500620">
    <property type="component" value="Unassembled WGS sequence"/>
</dbReference>
<feature type="compositionally biased region" description="Gly residues" evidence="2">
    <location>
        <begin position="322"/>
        <end position="338"/>
    </location>
</feature>
<dbReference type="SUPFAM" id="SSF51735">
    <property type="entry name" value="NAD(P)-binding Rossmann-fold domains"/>
    <property type="match status" value="1"/>
</dbReference>
<dbReference type="PRINTS" id="PR00081">
    <property type="entry name" value="GDHRDH"/>
</dbReference>
<comment type="similarity">
    <text evidence="1">Belongs to the short-chain dehydrogenases/reductases (SDR) family.</text>
</comment>
<sequence length="395" mass="37027">MPDLAVVTGAAGGIGAAVAARLAADGFTVCGLDRADGDLTTEAGVAAAFASAAARFAGAAGRSAGMAGGFAGIAGGSAGMAGGSVDMAGGSVGMAGGSAGMAGGSVGTAGVHVLVHCAGVTAGAPAHETSLADWRAVLDANLTSAFLCARAVLPGMMAAGRGVIVTIGSIHARAFGPGLPAYAAAKAGLAAFTRQLAVDYGRFGIRAVTVSPGWVRTADTATRLTDPDDLARLAETQRLGEPDDVAAAVSFAVSDAAALLTGTEIVLDGGATAFQTAALLRPGPRRRLGLPVLHAAQTDCGSSGVADGSGVGGGESAQAGCGSSGVGGESGAGGGTPTQGGCASSGVGGGSGAGREEAAQAGCGAAAGGCGAGAEGGGRGQGACENEEPGDIREE</sequence>
<dbReference type="InterPro" id="IPR002347">
    <property type="entry name" value="SDR_fam"/>
</dbReference>
<name>A0ABP8D0Y1_9ACTN</name>
<dbReference type="PROSITE" id="PS00061">
    <property type="entry name" value="ADH_SHORT"/>
    <property type="match status" value="1"/>
</dbReference>
<protein>
    <submittedName>
        <fullName evidence="3">Uncharacterized protein</fullName>
    </submittedName>
</protein>
<comment type="caution">
    <text evidence="3">The sequence shown here is derived from an EMBL/GenBank/DDBJ whole genome shotgun (WGS) entry which is preliminary data.</text>
</comment>
<organism evidence="3 4">
    <name type="scientific">Dactylosporangium darangshiense</name>
    <dbReference type="NCBI Taxonomy" id="579108"/>
    <lineage>
        <taxon>Bacteria</taxon>
        <taxon>Bacillati</taxon>
        <taxon>Actinomycetota</taxon>
        <taxon>Actinomycetes</taxon>
        <taxon>Micromonosporales</taxon>
        <taxon>Micromonosporaceae</taxon>
        <taxon>Dactylosporangium</taxon>
    </lineage>
</organism>
<dbReference type="PRINTS" id="PR00080">
    <property type="entry name" value="SDRFAMILY"/>
</dbReference>
<feature type="region of interest" description="Disordered" evidence="2">
    <location>
        <begin position="301"/>
        <end position="395"/>
    </location>
</feature>
<dbReference type="InterPro" id="IPR036291">
    <property type="entry name" value="NAD(P)-bd_dom_sf"/>
</dbReference>
<dbReference type="PANTHER" id="PTHR42879:SF2">
    <property type="entry name" value="3-OXOACYL-[ACYL-CARRIER-PROTEIN] REDUCTASE FABG"/>
    <property type="match status" value="1"/>
</dbReference>
<evidence type="ECO:0000256" key="2">
    <source>
        <dbReference type="SAM" id="MobiDB-lite"/>
    </source>
</evidence>
<dbReference type="CDD" id="cd05233">
    <property type="entry name" value="SDR_c"/>
    <property type="match status" value="1"/>
</dbReference>
<accession>A0ABP8D0Y1</accession>
<evidence type="ECO:0000313" key="4">
    <source>
        <dbReference type="Proteomes" id="UP001500620"/>
    </source>
</evidence>
<dbReference type="InterPro" id="IPR050259">
    <property type="entry name" value="SDR"/>
</dbReference>